<dbReference type="OrthoDB" id="264813at2"/>
<dbReference type="Proteomes" id="UP000435243">
    <property type="component" value="Unassembled WGS sequence"/>
</dbReference>
<dbReference type="PANTHER" id="PTHR35340">
    <property type="entry name" value="PQQ ENZYME REPEAT PROTEIN-RELATED"/>
    <property type="match status" value="1"/>
</dbReference>
<protein>
    <submittedName>
        <fullName evidence="2">Thioredoxin</fullName>
    </submittedName>
</protein>
<dbReference type="EMBL" id="WTYY01000003">
    <property type="protein sequence ID" value="MXO88613.1"/>
    <property type="molecule type" value="Genomic_DNA"/>
</dbReference>
<feature type="chain" id="PRO_5032891832" evidence="1">
    <location>
        <begin position="28"/>
        <end position="457"/>
    </location>
</feature>
<dbReference type="Pfam" id="PF14269">
    <property type="entry name" value="Arylsulfotran_2"/>
    <property type="match status" value="1"/>
</dbReference>
<keyword evidence="3" id="KW-1185">Reference proteome</keyword>
<dbReference type="Gene3D" id="2.130.10.10">
    <property type="entry name" value="YVTN repeat-like/Quinoprotein amine dehydrogenase"/>
    <property type="match status" value="1"/>
</dbReference>
<accession>A0A844ZLZ8</accession>
<dbReference type="InterPro" id="IPR011047">
    <property type="entry name" value="Quinoprotein_ADH-like_sf"/>
</dbReference>
<proteinExistence type="predicted"/>
<name>A0A844ZLZ8_9SPHN</name>
<evidence type="ECO:0000313" key="3">
    <source>
        <dbReference type="Proteomes" id="UP000435243"/>
    </source>
</evidence>
<dbReference type="PANTHER" id="PTHR35340:SF5">
    <property type="entry name" value="ASST-DOMAIN-CONTAINING PROTEIN"/>
    <property type="match status" value="1"/>
</dbReference>
<dbReference type="InterPro" id="IPR015943">
    <property type="entry name" value="WD40/YVTN_repeat-like_dom_sf"/>
</dbReference>
<comment type="caution">
    <text evidence="2">The sequence shown here is derived from an EMBL/GenBank/DDBJ whole genome shotgun (WGS) entry which is preliminary data.</text>
</comment>
<dbReference type="RefSeq" id="WP_160590809.1">
    <property type="nucleotide sequence ID" value="NZ_BAAAFP010000001.1"/>
</dbReference>
<sequence>MKRRVLRVLGACITGLAALALGSPMLAAPSVYPTGTTIYDPEQAQGGYTVLSILGTPAVIVIDMNGRVVKRWDGFNVSSGGPARVLPGGIAVGPTGTFPRHQESRAMIAQDFGGTQLWQYHQSEAIEIDGEQVMSGRQHHDWQLANFPAGYPSPGISPTLEGTRKLLLTHSSLTDDTIADIVLEDDRLIELSAGNEIIWEWRASQHVDELGFDVAARTAIRRLAQRDAFDWFHVNSATYLGPNRWFDAGDERFNPDNVIISSRQANVIAIIARDGSVVWRIGPDFSDSLAQQAIGQIIGQHHAHLIPIGLPGAGNLLVFDNGGSAGYGDPTAVSPNGNAVMQRPGSRVLEINPVTLEVVWSYANANFYSFNISSAQRLENGNTLITEGAPGRIFEVTSEGDIVWEYMNGPSEGYGGLNSIYRAYRIPYGWIPQLPVPEEVAIARPDPASFHVPGSVQ</sequence>
<evidence type="ECO:0000256" key="1">
    <source>
        <dbReference type="SAM" id="SignalP"/>
    </source>
</evidence>
<keyword evidence="1" id="KW-0732">Signal</keyword>
<dbReference type="InterPro" id="IPR053143">
    <property type="entry name" value="Arylsulfate_ST"/>
</dbReference>
<feature type="signal peptide" evidence="1">
    <location>
        <begin position="1"/>
        <end position="27"/>
    </location>
</feature>
<evidence type="ECO:0000313" key="2">
    <source>
        <dbReference type="EMBL" id="MXO88613.1"/>
    </source>
</evidence>
<dbReference type="SUPFAM" id="SSF50998">
    <property type="entry name" value="Quinoprotein alcohol dehydrogenase-like"/>
    <property type="match status" value="1"/>
</dbReference>
<gene>
    <name evidence="2" type="ORF">GRI32_07650</name>
</gene>
<dbReference type="InterPro" id="IPR039535">
    <property type="entry name" value="ASST-like"/>
</dbReference>
<reference evidence="2 3" key="1">
    <citation type="submission" date="2019-12" db="EMBL/GenBank/DDBJ databases">
        <title>Genomic-based taxomic classification of the family Erythrobacteraceae.</title>
        <authorList>
            <person name="Xu L."/>
        </authorList>
    </citation>
    <scope>NUCLEOTIDE SEQUENCE [LARGE SCALE GENOMIC DNA]</scope>
    <source>
        <strain evidence="2 3">JCM 16339</strain>
    </source>
</reference>
<dbReference type="AlphaFoldDB" id="A0A844ZLZ8"/>
<organism evidence="2 3">
    <name type="scientific">Alteraurantiacibacter aestuarii</name>
    <dbReference type="NCBI Taxonomy" id="650004"/>
    <lineage>
        <taxon>Bacteria</taxon>
        <taxon>Pseudomonadati</taxon>
        <taxon>Pseudomonadota</taxon>
        <taxon>Alphaproteobacteria</taxon>
        <taxon>Sphingomonadales</taxon>
        <taxon>Erythrobacteraceae</taxon>
        <taxon>Alteraurantiacibacter</taxon>
    </lineage>
</organism>